<evidence type="ECO:0000313" key="6">
    <source>
        <dbReference type="Proteomes" id="UP000626109"/>
    </source>
</evidence>
<dbReference type="SUPFAM" id="SSF47336">
    <property type="entry name" value="ACP-like"/>
    <property type="match status" value="1"/>
</dbReference>
<feature type="domain" description="Carrier" evidence="4">
    <location>
        <begin position="176"/>
        <end position="249"/>
    </location>
</feature>
<feature type="non-terminal residue" evidence="5">
    <location>
        <position position="1"/>
    </location>
</feature>
<dbReference type="AlphaFoldDB" id="A0A813IK21"/>
<dbReference type="InterPro" id="IPR036736">
    <property type="entry name" value="ACP-like_sf"/>
</dbReference>
<dbReference type="SMART" id="SM00823">
    <property type="entry name" value="PKS_PP"/>
    <property type="match status" value="1"/>
</dbReference>
<name>A0A813IK21_POLGL</name>
<keyword evidence="1" id="KW-0596">Phosphopantetheine</keyword>
<accession>A0A813IK21</accession>
<dbReference type="GO" id="GO:0031177">
    <property type="term" value="F:phosphopantetheine binding"/>
    <property type="evidence" value="ECO:0007669"/>
    <property type="project" value="InterPro"/>
</dbReference>
<organism evidence="5 6">
    <name type="scientific">Polarella glacialis</name>
    <name type="common">Dinoflagellate</name>
    <dbReference type="NCBI Taxonomy" id="89957"/>
    <lineage>
        <taxon>Eukaryota</taxon>
        <taxon>Sar</taxon>
        <taxon>Alveolata</taxon>
        <taxon>Dinophyceae</taxon>
        <taxon>Suessiales</taxon>
        <taxon>Suessiaceae</taxon>
        <taxon>Polarella</taxon>
    </lineage>
</organism>
<comment type="caution">
    <text evidence="5">The sequence shown here is derived from an EMBL/GenBank/DDBJ whole genome shotgun (WGS) entry which is preliminary data.</text>
</comment>
<evidence type="ECO:0000256" key="2">
    <source>
        <dbReference type="ARBA" id="ARBA00022553"/>
    </source>
</evidence>
<gene>
    <name evidence="5" type="ORF">PGLA2088_LOCUS8388</name>
</gene>
<dbReference type="Gene3D" id="1.10.1200.10">
    <property type="entry name" value="ACP-like"/>
    <property type="match status" value="1"/>
</dbReference>
<dbReference type="Pfam" id="PF00550">
    <property type="entry name" value="PP-binding"/>
    <property type="match status" value="1"/>
</dbReference>
<evidence type="ECO:0000256" key="3">
    <source>
        <dbReference type="SAM" id="MobiDB-lite"/>
    </source>
</evidence>
<dbReference type="InterPro" id="IPR020806">
    <property type="entry name" value="PKS_PP-bd"/>
</dbReference>
<reference evidence="5" key="1">
    <citation type="submission" date="2021-02" db="EMBL/GenBank/DDBJ databases">
        <authorList>
            <person name="Dougan E. K."/>
            <person name="Rhodes N."/>
            <person name="Thang M."/>
            <person name="Chan C."/>
        </authorList>
    </citation>
    <scope>NUCLEOTIDE SEQUENCE</scope>
</reference>
<proteinExistence type="predicted"/>
<dbReference type="PROSITE" id="PS50075">
    <property type="entry name" value="CARRIER"/>
    <property type="match status" value="1"/>
</dbReference>
<dbReference type="Proteomes" id="UP000626109">
    <property type="component" value="Unassembled WGS sequence"/>
</dbReference>
<protein>
    <recommendedName>
        <fullName evidence="4">Carrier domain-containing protein</fullName>
    </recommendedName>
</protein>
<evidence type="ECO:0000313" key="5">
    <source>
        <dbReference type="EMBL" id="CAE8650589.1"/>
    </source>
</evidence>
<feature type="region of interest" description="Disordered" evidence="3">
    <location>
        <begin position="1"/>
        <end position="30"/>
    </location>
</feature>
<dbReference type="InterPro" id="IPR009081">
    <property type="entry name" value="PP-bd_ACP"/>
</dbReference>
<dbReference type="EMBL" id="CAJNNW010009005">
    <property type="protein sequence ID" value="CAE8650589.1"/>
    <property type="molecule type" value="Genomic_DNA"/>
</dbReference>
<evidence type="ECO:0000259" key="4">
    <source>
        <dbReference type="PROSITE" id="PS50075"/>
    </source>
</evidence>
<keyword evidence="2" id="KW-0597">Phosphoprotein</keyword>
<evidence type="ECO:0000256" key="1">
    <source>
        <dbReference type="ARBA" id="ARBA00022450"/>
    </source>
</evidence>
<sequence length="249" mass="26317">MLRRSPAGQASNGPSPEMPSSGDHDERGRERQARWLRRVMRQEGCWARLAASTGLLAAAGAILGSGSQGPLQRWSSAAWVVFAGVSLAWFQEIQLECDRGSFFQTRRANSLLSALLQWRLHLALVLALAGDGTRGLVPLLLWLLPALVAHGLGHARPGHATAAASPFLRAQSSRSMARGELLDLARAAAGEVLGMAPASVPVDVSLAGGLGLDSAGALIFRDSLERHLGPGVRLPAALVFEHPTLLQLA</sequence>